<organism evidence="2 3">
    <name type="scientific">Erythroxylum novogranatense</name>
    <dbReference type="NCBI Taxonomy" id="1862640"/>
    <lineage>
        <taxon>Eukaryota</taxon>
        <taxon>Viridiplantae</taxon>
        <taxon>Streptophyta</taxon>
        <taxon>Embryophyta</taxon>
        <taxon>Tracheophyta</taxon>
        <taxon>Spermatophyta</taxon>
        <taxon>Magnoliopsida</taxon>
        <taxon>eudicotyledons</taxon>
        <taxon>Gunneridae</taxon>
        <taxon>Pentapetalae</taxon>
        <taxon>rosids</taxon>
        <taxon>fabids</taxon>
        <taxon>Malpighiales</taxon>
        <taxon>Erythroxylaceae</taxon>
        <taxon>Erythroxylum</taxon>
    </lineage>
</organism>
<dbReference type="PANTHER" id="PTHR37729:SF1">
    <property type="entry name" value="NEUROFILAMENT PROTEIN-LIKE PROTEIN"/>
    <property type="match status" value="1"/>
</dbReference>
<gene>
    <name evidence="2" type="ORF">K2173_004037</name>
</gene>
<accession>A0AAV8SK91</accession>
<sequence length="556" mass="60438">MSTTPTASEASPPLPITAPDQAVLNKVIEEGEPMEKETVCLPNESDKVENPIAEELLNQQILVSNSDNKLTELPPTAVAEKTDEDSVVNLHGEDKVEGEKASTPASLTAGPEADVIISQPVDEQPSAEYVVRETIEKPEDASQEKVDKDNTHGVNATESSIETTNIPLEQSVVSHVNKSEAVLLNDVEDSVVSKQVEKPEEPIAFEVKTEEKSEVAEEEDKTGTVEAIEKPKELVETLPTEESGAVVPKHAEESELAGVKSGHVPSEPEVRLEEQSEVTKQGKHQESVDTEGNEKPDLQSESDKQVEITSRDEKSEPTVSDVESKSEGQTEVTDQVETKNEEADPKYVTEGEALNNEKELVGKVEGDTSIKIVETVTGENGAIAEPVVSTTEEVQDDLQTDKTECDTLVKEVETIIGETGATAESVVSTIEEIQVELQAEKTESSPPIFTEEKISKEDKDTGTDERHTVEVPPLKEVLVEAEKIGEEKQVVAVEAKSIERNEDVPQLNKVEDVKLSLSNTEVAERSMESEKGCEDVEVPALEGCKENIRIGLVDTD</sequence>
<feature type="compositionally biased region" description="Basic and acidic residues" evidence="1">
    <location>
        <begin position="130"/>
        <end position="151"/>
    </location>
</feature>
<dbReference type="PANTHER" id="PTHR37729">
    <property type="entry name" value="NEUROFILAMENT PROTEIN-LIKE PROTEIN"/>
    <property type="match status" value="1"/>
</dbReference>
<feature type="region of interest" description="Disordered" evidence="1">
    <location>
        <begin position="437"/>
        <end position="469"/>
    </location>
</feature>
<evidence type="ECO:0000313" key="2">
    <source>
        <dbReference type="EMBL" id="KAJ8752401.1"/>
    </source>
</evidence>
<feature type="compositionally biased region" description="Basic and acidic residues" evidence="1">
    <location>
        <begin position="336"/>
        <end position="347"/>
    </location>
</feature>
<dbReference type="EMBL" id="JAIWQS010000010">
    <property type="protein sequence ID" value="KAJ8752401.1"/>
    <property type="molecule type" value="Genomic_DNA"/>
</dbReference>
<dbReference type="Proteomes" id="UP001159364">
    <property type="component" value="Linkage Group LG10"/>
</dbReference>
<feature type="region of interest" description="Disordered" evidence="1">
    <location>
        <begin position="65"/>
        <end position="163"/>
    </location>
</feature>
<keyword evidence="3" id="KW-1185">Reference proteome</keyword>
<feature type="compositionally biased region" description="Polar residues" evidence="1">
    <location>
        <begin position="152"/>
        <end position="163"/>
    </location>
</feature>
<dbReference type="AlphaFoldDB" id="A0AAV8SK91"/>
<feature type="region of interest" description="Disordered" evidence="1">
    <location>
        <begin position="203"/>
        <end position="347"/>
    </location>
</feature>
<proteinExistence type="predicted"/>
<feature type="compositionally biased region" description="Basic and acidic residues" evidence="1">
    <location>
        <begin position="91"/>
        <end position="100"/>
    </location>
</feature>
<feature type="compositionally biased region" description="Basic and acidic residues" evidence="1">
    <location>
        <begin position="203"/>
        <end position="235"/>
    </location>
</feature>
<protein>
    <submittedName>
        <fullName evidence="2">Uncharacterized protein</fullName>
    </submittedName>
</protein>
<reference evidence="2 3" key="1">
    <citation type="submission" date="2021-09" db="EMBL/GenBank/DDBJ databases">
        <title>Genomic insights and catalytic innovation underlie evolution of tropane alkaloids biosynthesis.</title>
        <authorList>
            <person name="Wang Y.-J."/>
            <person name="Tian T."/>
            <person name="Huang J.-P."/>
            <person name="Huang S.-X."/>
        </authorList>
    </citation>
    <scope>NUCLEOTIDE SEQUENCE [LARGE SCALE GENOMIC DNA]</scope>
    <source>
        <strain evidence="2">KIB-2018</strain>
        <tissue evidence="2">Leaf</tissue>
    </source>
</reference>
<feature type="region of interest" description="Disordered" evidence="1">
    <location>
        <begin position="1"/>
        <end position="21"/>
    </location>
</feature>
<name>A0AAV8SK91_9ROSI</name>
<comment type="caution">
    <text evidence="2">The sequence shown here is derived from an EMBL/GenBank/DDBJ whole genome shotgun (WGS) entry which is preliminary data.</text>
</comment>
<feature type="compositionally biased region" description="Basic and acidic residues" evidence="1">
    <location>
        <begin position="450"/>
        <end position="469"/>
    </location>
</feature>
<evidence type="ECO:0000313" key="3">
    <source>
        <dbReference type="Proteomes" id="UP001159364"/>
    </source>
</evidence>
<feature type="compositionally biased region" description="Basic and acidic residues" evidence="1">
    <location>
        <begin position="283"/>
        <end position="328"/>
    </location>
</feature>
<evidence type="ECO:0000256" key="1">
    <source>
        <dbReference type="SAM" id="MobiDB-lite"/>
    </source>
</evidence>